<dbReference type="InterPro" id="IPR036213">
    <property type="entry name" value="Calpain_III_sf"/>
</dbReference>
<dbReference type="Proteomes" id="UP001162483">
    <property type="component" value="Unassembled WGS sequence"/>
</dbReference>
<feature type="domain" description="Peptidase C2 calpain" evidence="2">
    <location>
        <begin position="29"/>
        <end position="134"/>
    </location>
</feature>
<dbReference type="PANTHER" id="PTHR10183:SF402">
    <property type="entry name" value="CALPAIN-5"/>
    <property type="match status" value="1"/>
</dbReference>
<sequence length="135" mass="15779">MTFEDFSKYYTDIIMCRLINTSYLSIHKTWEESVLRGAWIRHDDPLKNRSGGCLNNRTTFLQNPQFVFDVKKPEDEILICLQQKTKRTTRKDGKAENLAIGFDVLRVRFISSYLPFCKENKSHTLWGLGQVRSGI</sequence>
<dbReference type="InterPro" id="IPR022684">
    <property type="entry name" value="Calpain_cysteine_protease"/>
</dbReference>
<comment type="similarity">
    <text evidence="1">Belongs to the peptidase C2 family.</text>
</comment>
<evidence type="ECO:0000259" key="2">
    <source>
        <dbReference type="SMART" id="SM00720"/>
    </source>
</evidence>
<evidence type="ECO:0000313" key="4">
    <source>
        <dbReference type="Proteomes" id="UP001162483"/>
    </source>
</evidence>
<accession>A0ABN9GSA0</accession>
<proteinExistence type="inferred from homology"/>
<protein>
    <recommendedName>
        <fullName evidence="2">Peptidase C2 calpain domain-containing protein</fullName>
    </recommendedName>
</protein>
<comment type="caution">
    <text evidence="3">The sequence shown here is derived from an EMBL/GenBank/DDBJ whole genome shotgun (WGS) entry which is preliminary data.</text>
</comment>
<name>A0ABN9GSA0_9NEOB</name>
<dbReference type="InterPro" id="IPR022683">
    <property type="entry name" value="Calpain_III"/>
</dbReference>
<dbReference type="SUPFAM" id="SSF49758">
    <property type="entry name" value="Calpain large subunit, middle domain (domain III)"/>
    <property type="match status" value="1"/>
</dbReference>
<dbReference type="SMART" id="SM00720">
    <property type="entry name" value="calpain_III"/>
    <property type="match status" value="1"/>
</dbReference>
<evidence type="ECO:0000313" key="3">
    <source>
        <dbReference type="EMBL" id="CAI9612326.1"/>
    </source>
</evidence>
<dbReference type="PANTHER" id="PTHR10183">
    <property type="entry name" value="CALPAIN"/>
    <property type="match status" value="1"/>
</dbReference>
<evidence type="ECO:0000256" key="1">
    <source>
        <dbReference type="ARBA" id="ARBA00007623"/>
    </source>
</evidence>
<organism evidence="3 4">
    <name type="scientific">Staurois parvus</name>
    <dbReference type="NCBI Taxonomy" id="386267"/>
    <lineage>
        <taxon>Eukaryota</taxon>
        <taxon>Metazoa</taxon>
        <taxon>Chordata</taxon>
        <taxon>Craniata</taxon>
        <taxon>Vertebrata</taxon>
        <taxon>Euteleostomi</taxon>
        <taxon>Amphibia</taxon>
        <taxon>Batrachia</taxon>
        <taxon>Anura</taxon>
        <taxon>Neobatrachia</taxon>
        <taxon>Ranoidea</taxon>
        <taxon>Ranidae</taxon>
        <taxon>Staurois</taxon>
    </lineage>
</organism>
<reference evidence="3" key="1">
    <citation type="submission" date="2023-05" db="EMBL/GenBank/DDBJ databases">
        <authorList>
            <person name="Stuckert A."/>
        </authorList>
    </citation>
    <scope>NUCLEOTIDE SEQUENCE</scope>
</reference>
<dbReference type="Gene3D" id="2.60.120.380">
    <property type="match status" value="1"/>
</dbReference>
<dbReference type="EMBL" id="CATNWA010019279">
    <property type="protein sequence ID" value="CAI9612326.1"/>
    <property type="molecule type" value="Genomic_DNA"/>
</dbReference>
<gene>
    <name evidence="3" type="ORF">SPARVUS_LOCUS14685358</name>
</gene>
<keyword evidence="4" id="KW-1185">Reference proteome</keyword>
<dbReference type="InterPro" id="IPR022682">
    <property type="entry name" value="Calpain_domain_III"/>
</dbReference>
<dbReference type="Pfam" id="PF01067">
    <property type="entry name" value="Calpain_III"/>
    <property type="match status" value="1"/>
</dbReference>